<reference evidence="1 2" key="1">
    <citation type="submission" date="2024-02" db="EMBL/GenBank/DDBJ databases">
        <authorList>
            <person name="Chen Y."/>
            <person name="Shah S."/>
            <person name="Dougan E. K."/>
            <person name="Thang M."/>
            <person name="Chan C."/>
        </authorList>
    </citation>
    <scope>NUCLEOTIDE SEQUENCE [LARGE SCALE GENOMIC DNA]</scope>
</reference>
<dbReference type="Proteomes" id="UP001642484">
    <property type="component" value="Unassembled WGS sequence"/>
</dbReference>
<organism evidence="1 2">
    <name type="scientific">Durusdinium trenchii</name>
    <dbReference type="NCBI Taxonomy" id="1381693"/>
    <lineage>
        <taxon>Eukaryota</taxon>
        <taxon>Sar</taxon>
        <taxon>Alveolata</taxon>
        <taxon>Dinophyceae</taxon>
        <taxon>Suessiales</taxon>
        <taxon>Symbiodiniaceae</taxon>
        <taxon>Durusdinium</taxon>
    </lineage>
</organism>
<proteinExistence type="predicted"/>
<gene>
    <name evidence="1" type="ORF">CCMP2556_LOCUS23904</name>
</gene>
<accession>A0ABP0M326</accession>
<keyword evidence="2" id="KW-1185">Reference proteome</keyword>
<sequence>MFIYIYISSLSLFCHCDIRPFDPIVCVSLSQIADSVFCRCVVCQSPMQPEQAEEAQHVVGQNGAYGAYEQNSGYNAYGGMPMHMQYQLAPVEMCIVLPPLLKSAAFASKRCLGKEFL</sequence>
<name>A0ABP0M326_9DINO</name>
<evidence type="ECO:0000313" key="2">
    <source>
        <dbReference type="Proteomes" id="UP001642484"/>
    </source>
</evidence>
<evidence type="ECO:0000313" key="1">
    <source>
        <dbReference type="EMBL" id="CAK9045871.1"/>
    </source>
</evidence>
<comment type="caution">
    <text evidence="1">The sequence shown here is derived from an EMBL/GenBank/DDBJ whole genome shotgun (WGS) entry which is preliminary data.</text>
</comment>
<protein>
    <submittedName>
        <fullName evidence="1">Uncharacterized protein</fullName>
    </submittedName>
</protein>
<dbReference type="EMBL" id="CAXAMN010015469">
    <property type="protein sequence ID" value="CAK9045871.1"/>
    <property type="molecule type" value="Genomic_DNA"/>
</dbReference>